<evidence type="ECO:0000256" key="1">
    <source>
        <dbReference type="SAM" id="MobiDB-lite"/>
    </source>
</evidence>
<dbReference type="OrthoDB" id="2748311at2759"/>
<dbReference type="AlphaFoldDB" id="A0A2G8SPQ6"/>
<dbReference type="EMBL" id="AYKW01000003">
    <property type="protein sequence ID" value="PIL35558.1"/>
    <property type="molecule type" value="Genomic_DNA"/>
</dbReference>
<keyword evidence="3" id="KW-1185">Reference proteome</keyword>
<gene>
    <name evidence="2" type="ORF">GSI_02286</name>
</gene>
<evidence type="ECO:0000313" key="3">
    <source>
        <dbReference type="Proteomes" id="UP000230002"/>
    </source>
</evidence>
<dbReference type="Proteomes" id="UP000230002">
    <property type="component" value="Unassembled WGS sequence"/>
</dbReference>
<feature type="region of interest" description="Disordered" evidence="1">
    <location>
        <begin position="1"/>
        <end position="21"/>
    </location>
</feature>
<proteinExistence type="predicted"/>
<feature type="region of interest" description="Disordered" evidence="1">
    <location>
        <begin position="36"/>
        <end position="57"/>
    </location>
</feature>
<feature type="compositionally biased region" description="Low complexity" evidence="1">
    <location>
        <begin position="36"/>
        <end position="53"/>
    </location>
</feature>
<evidence type="ECO:0000313" key="2">
    <source>
        <dbReference type="EMBL" id="PIL35558.1"/>
    </source>
</evidence>
<reference evidence="2 3" key="1">
    <citation type="journal article" date="2015" name="Sci. Rep.">
        <title>Chromosome-level genome map provides insights into diverse defense mechanisms in the medicinal fungus Ganoderma sinense.</title>
        <authorList>
            <person name="Zhu Y."/>
            <person name="Xu J."/>
            <person name="Sun C."/>
            <person name="Zhou S."/>
            <person name="Xu H."/>
            <person name="Nelson D.R."/>
            <person name="Qian J."/>
            <person name="Song J."/>
            <person name="Luo H."/>
            <person name="Xiang L."/>
            <person name="Li Y."/>
            <person name="Xu Z."/>
            <person name="Ji A."/>
            <person name="Wang L."/>
            <person name="Lu S."/>
            <person name="Hayward A."/>
            <person name="Sun W."/>
            <person name="Li X."/>
            <person name="Schwartz D.C."/>
            <person name="Wang Y."/>
            <person name="Chen S."/>
        </authorList>
    </citation>
    <scope>NUCLEOTIDE SEQUENCE [LARGE SCALE GENOMIC DNA]</scope>
    <source>
        <strain evidence="2 3">ZZ0214-1</strain>
    </source>
</reference>
<sequence length="146" mass="15958">MRGPSGLVTRDLPPSPPLPTLRPHLLLSAMAPVVHSTTSSNSSRSAGDAAASSQRQTNLEQFSPSFHVVCTDSHGSVHRAQDHDCPQIQGECIDVQIRTYIWVPGVVTRIAYFEPAASLVYEIRYVAADGSTLVESFYPRDVRQPE</sequence>
<organism evidence="2 3">
    <name type="scientific">Ganoderma sinense ZZ0214-1</name>
    <dbReference type="NCBI Taxonomy" id="1077348"/>
    <lineage>
        <taxon>Eukaryota</taxon>
        <taxon>Fungi</taxon>
        <taxon>Dikarya</taxon>
        <taxon>Basidiomycota</taxon>
        <taxon>Agaricomycotina</taxon>
        <taxon>Agaricomycetes</taxon>
        <taxon>Polyporales</taxon>
        <taxon>Polyporaceae</taxon>
        <taxon>Ganoderma</taxon>
    </lineage>
</organism>
<protein>
    <submittedName>
        <fullName evidence="2">Uncharacterized protein</fullName>
    </submittedName>
</protein>
<name>A0A2G8SPQ6_9APHY</name>
<comment type="caution">
    <text evidence="2">The sequence shown here is derived from an EMBL/GenBank/DDBJ whole genome shotgun (WGS) entry which is preliminary data.</text>
</comment>
<accession>A0A2G8SPQ6</accession>